<dbReference type="EMBL" id="JBHEZX010000005">
    <property type="protein sequence ID" value="MFC1410365.1"/>
    <property type="molecule type" value="Genomic_DNA"/>
</dbReference>
<keyword evidence="2" id="KW-1185">Reference proteome</keyword>
<organism evidence="1 2">
    <name type="scientific">Streptacidiphilus alkalitolerans</name>
    <dbReference type="NCBI Taxonomy" id="3342712"/>
    <lineage>
        <taxon>Bacteria</taxon>
        <taxon>Bacillati</taxon>
        <taxon>Actinomycetota</taxon>
        <taxon>Actinomycetes</taxon>
        <taxon>Kitasatosporales</taxon>
        <taxon>Streptomycetaceae</taxon>
        <taxon>Streptacidiphilus</taxon>
    </lineage>
</organism>
<evidence type="ECO:0000313" key="1">
    <source>
        <dbReference type="EMBL" id="MFC1410365.1"/>
    </source>
</evidence>
<proteinExistence type="predicted"/>
<dbReference type="Proteomes" id="UP001592582">
    <property type="component" value="Unassembled WGS sequence"/>
</dbReference>
<comment type="caution">
    <text evidence="1">The sequence shown here is derived from an EMBL/GenBank/DDBJ whole genome shotgun (WGS) entry which is preliminary data.</text>
</comment>
<reference evidence="1 2" key="1">
    <citation type="submission" date="2024-09" db="EMBL/GenBank/DDBJ databases">
        <authorList>
            <person name="Lee S.D."/>
        </authorList>
    </citation>
    <scope>NUCLEOTIDE SEQUENCE [LARGE SCALE GENOMIC DNA]</scope>
    <source>
        <strain evidence="1 2">N1-1</strain>
    </source>
</reference>
<protein>
    <submittedName>
        <fullName evidence="1">Uncharacterized protein</fullName>
    </submittedName>
</protein>
<dbReference type="RefSeq" id="WP_380507875.1">
    <property type="nucleotide sequence ID" value="NZ_JBHEZX010000005.1"/>
</dbReference>
<name>A0ABV6V9G5_9ACTN</name>
<accession>A0ABV6V9G5</accession>
<gene>
    <name evidence="1" type="ORF">ACEZDG_13930</name>
</gene>
<evidence type="ECO:0000313" key="2">
    <source>
        <dbReference type="Proteomes" id="UP001592582"/>
    </source>
</evidence>
<sequence length="111" mass="12126">MTTRQEATAVALQWATEATAHLQAAIQHRAQAANLEGMVGARRDQEQFRYKTDTEIGAYIEARQTALMWTEIANLLPASEPASLAELVHAAGRKTVESWMAQNAEKTGADS</sequence>